<dbReference type="PIRSF" id="PIRSF009141">
    <property type="entry name" value="UCP009141"/>
    <property type="match status" value="1"/>
</dbReference>
<name>A0ABQ2ERI4_9DEIO</name>
<evidence type="ECO:0000256" key="2">
    <source>
        <dbReference type="SAM" id="Phobius"/>
    </source>
</evidence>
<sequence length="291" mass="31728">MTQWRSRAVLLGLFVVTQLRCCVFALLVVGLLAASSAWPPDQWGIARYDALLAGCVLAQLGLIRARAESAREAAVVLAFHGLGFALEAFKVSQGSWAYPDEAHSKVFGVPLYAGFMYASVGSYMAQAWRQFGLRLSGLPPMPLQWVLTGSIYLNFFTHHFGPDLRYALAGALALAFRRAQVTFAVAGHSLRMPLLLSFVLIGLAVFVAENGATYLGAWVYPHQQGSWQPVHLGKWLAWTLLVVVAFLTVSALKTWEAQQSAELRPGPTADGRNQRSPLPADQGRGPAPRVH</sequence>
<dbReference type="Pfam" id="PF05675">
    <property type="entry name" value="DUF817"/>
    <property type="match status" value="1"/>
</dbReference>
<feature type="transmembrane region" description="Helical" evidence="2">
    <location>
        <begin position="235"/>
        <end position="255"/>
    </location>
</feature>
<protein>
    <recommendedName>
        <fullName evidence="5">DUF817 domain-containing protein</fullName>
    </recommendedName>
</protein>
<dbReference type="InterPro" id="IPR008535">
    <property type="entry name" value="DUF817"/>
</dbReference>
<evidence type="ECO:0000313" key="4">
    <source>
        <dbReference type="Proteomes" id="UP000647587"/>
    </source>
</evidence>
<keyword evidence="2" id="KW-0812">Transmembrane</keyword>
<accession>A0ABQ2ERI4</accession>
<feature type="region of interest" description="Disordered" evidence="1">
    <location>
        <begin position="262"/>
        <end position="291"/>
    </location>
</feature>
<evidence type="ECO:0000313" key="3">
    <source>
        <dbReference type="EMBL" id="GGK22219.1"/>
    </source>
</evidence>
<feature type="transmembrane region" description="Helical" evidence="2">
    <location>
        <begin position="109"/>
        <end position="128"/>
    </location>
</feature>
<keyword evidence="4" id="KW-1185">Reference proteome</keyword>
<reference evidence="4" key="1">
    <citation type="journal article" date="2019" name="Int. J. Syst. Evol. Microbiol.">
        <title>The Global Catalogue of Microorganisms (GCM) 10K type strain sequencing project: providing services to taxonomists for standard genome sequencing and annotation.</title>
        <authorList>
            <consortium name="The Broad Institute Genomics Platform"/>
            <consortium name="The Broad Institute Genome Sequencing Center for Infectious Disease"/>
            <person name="Wu L."/>
            <person name="Ma J."/>
        </authorList>
    </citation>
    <scope>NUCLEOTIDE SEQUENCE [LARGE SCALE GENOMIC DNA]</scope>
    <source>
        <strain evidence="4">JCM 30331</strain>
    </source>
</reference>
<feature type="transmembrane region" description="Helical" evidence="2">
    <location>
        <begin position="9"/>
        <end position="33"/>
    </location>
</feature>
<evidence type="ECO:0000256" key="1">
    <source>
        <dbReference type="SAM" id="MobiDB-lite"/>
    </source>
</evidence>
<comment type="caution">
    <text evidence="3">The sequence shown here is derived from an EMBL/GenBank/DDBJ whole genome shotgun (WGS) entry which is preliminary data.</text>
</comment>
<keyword evidence="2" id="KW-0472">Membrane</keyword>
<organism evidence="3 4">
    <name type="scientific">Deinococcus malanensis</name>
    <dbReference type="NCBI Taxonomy" id="1706855"/>
    <lineage>
        <taxon>Bacteria</taxon>
        <taxon>Thermotogati</taxon>
        <taxon>Deinococcota</taxon>
        <taxon>Deinococci</taxon>
        <taxon>Deinococcales</taxon>
        <taxon>Deinococcaceae</taxon>
        <taxon>Deinococcus</taxon>
    </lineage>
</organism>
<feature type="transmembrane region" description="Helical" evidence="2">
    <location>
        <begin position="70"/>
        <end position="89"/>
    </location>
</feature>
<feature type="transmembrane region" description="Helical" evidence="2">
    <location>
        <begin position="45"/>
        <end position="63"/>
    </location>
</feature>
<gene>
    <name evidence="3" type="ORF">GCM10008955_14650</name>
</gene>
<evidence type="ECO:0008006" key="5">
    <source>
        <dbReference type="Google" id="ProtNLM"/>
    </source>
</evidence>
<proteinExistence type="predicted"/>
<feature type="transmembrane region" description="Helical" evidence="2">
    <location>
        <begin position="194"/>
        <end position="215"/>
    </location>
</feature>
<dbReference type="Proteomes" id="UP000647587">
    <property type="component" value="Unassembled WGS sequence"/>
</dbReference>
<dbReference type="EMBL" id="BMPP01000005">
    <property type="protein sequence ID" value="GGK22219.1"/>
    <property type="molecule type" value="Genomic_DNA"/>
</dbReference>
<dbReference type="RefSeq" id="WP_189006011.1">
    <property type="nucleotide sequence ID" value="NZ_BMPP01000005.1"/>
</dbReference>
<keyword evidence="2" id="KW-1133">Transmembrane helix</keyword>